<evidence type="ECO:0000256" key="3">
    <source>
        <dbReference type="ARBA" id="ARBA00022806"/>
    </source>
</evidence>
<feature type="domain" description="Helicase ATP-binding" evidence="6">
    <location>
        <begin position="38"/>
        <end position="196"/>
    </location>
</feature>
<dbReference type="GO" id="GO:0005524">
    <property type="term" value="F:ATP binding"/>
    <property type="evidence" value="ECO:0007669"/>
    <property type="project" value="UniProtKB-KW"/>
</dbReference>
<keyword evidence="4" id="KW-0067">ATP-binding</keyword>
<evidence type="ECO:0000259" key="6">
    <source>
        <dbReference type="PROSITE" id="PS51192"/>
    </source>
</evidence>
<comment type="caution">
    <text evidence="8">The sequence shown here is derived from an EMBL/GenBank/DDBJ whole genome shotgun (WGS) entry which is preliminary data.</text>
</comment>
<organism evidence="8 9">
    <name type="scientific">Calidifontibacter indicus</name>
    <dbReference type="NCBI Taxonomy" id="419650"/>
    <lineage>
        <taxon>Bacteria</taxon>
        <taxon>Bacillati</taxon>
        <taxon>Actinomycetota</taxon>
        <taxon>Actinomycetes</taxon>
        <taxon>Micrococcales</taxon>
        <taxon>Dermacoccaceae</taxon>
        <taxon>Calidifontibacter</taxon>
    </lineage>
</organism>
<dbReference type="PROSITE" id="PS51192">
    <property type="entry name" value="HELICASE_ATP_BIND_1"/>
    <property type="match status" value="1"/>
</dbReference>
<dbReference type="InterPro" id="IPR011545">
    <property type="entry name" value="DEAD/DEAH_box_helicase_dom"/>
</dbReference>
<reference evidence="8 9" key="1">
    <citation type="submission" date="2018-08" db="EMBL/GenBank/DDBJ databases">
        <title>Sequencing the genomes of 1000 actinobacteria strains.</title>
        <authorList>
            <person name="Klenk H.-P."/>
        </authorList>
    </citation>
    <scope>NUCLEOTIDE SEQUENCE [LARGE SCALE GENOMIC DNA]</scope>
    <source>
        <strain evidence="8 9">DSM 22967</strain>
    </source>
</reference>
<dbReference type="CDD" id="cd18795">
    <property type="entry name" value="SF2_C_Ski2"/>
    <property type="match status" value="1"/>
</dbReference>
<name>A0A3D9V243_9MICO</name>
<evidence type="ECO:0000256" key="4">
    <source>
        <dbReference type="ARBA" id="ARBA00022840"/>
    </source>
</evidence>
<dbReference type="SMART" id="SM00490">
    <property type="entry name" value="HELICc"/>
    <property type="match status" value="1"/>
</dbReference>
<gene>
    <name evidence="8" type="ORF">DFJ65_2206</name>
</gene>
<dbReference type="InterPro" id="IPR012961">
    <property type="entry name" value="Ski2/MTR4_C"/>
</dbReference>
<dbReference type="FunFam" id="3.40.50.300:FF:000190">
    <property type="entry name" value="ATP-dependent RNA helicase"/>
    <property type="match status" value="1"/>
</dbReference>
<dbReference type="InterPro" id="IPR001650">
    <property type="entry name" value="Helicase_C-like"/>
</dbReference>
<evidence type="ECO:0000313" key="8">
    <source>
        <dbReference type="EMBL" id="REF31161.1"/>
    </source>
</evidence>
<dbReference type="EMBL" id="QTUA01000001">
    <property type="protein sequence ID" value="REF31161.1"/>
    <property type="molecule type" value="Genomic_DNA"/>
</dbReference>
<dbReference type="GO" id="GO:0004386">
    <property type="term" value="F:helicase activity"/>
    <property type="evidence" value="ECO:0007669"/>
    <property type="project" value="UniProtKB-KW"/>
</dbReference>
<evidence type="ECO:0000256" key="2">
    <source>
        <dbReference type="ARBA" id="ARBA00022801"/>
    </source>
</evidence>
<dbReference type="AlphaFoldDB" id="A0A3D9V243"/>
<feature type="domain" description="Helicase C-terminal" evidence="7">
    <location>
        <begin position="283"/>
        <end position="487"/>
    </location>
</feature>
<dbReference type="Proteomes" id="UP000256253">
    <property type="component" value="Unassembled WGS sequence"/>
</dbReference>
<protein>
    <submittedName>
        <fullName evidence="8">ATP-dependent RNA helicase HelY</fullName>
    </submittedName>
</protein>
<feature type="region of interest" description="Disordered" evidence="5">
    <location>
        <begin position="239"/>
        <end position="283"/>
    </location>
</feature>
<dbReference type="SMART" id="SM00487">
    <property type="entry name" value="DEXDc"/>
    <property type="match status" value="1"/>
</dbReference>
<dbReference type="InterPro" id="IPR058621">
    <property type="entry name" value="SH3_HelY"/>
</dbReference>
<keyword evidence="9" id="KW-1185">Reference proteome</keyword>
<keyword evidence="3 8" id="KW-0347">Helicase</keyword>
<dbReference type="Pfam" id="PF00270">
    <property type="entry name" value="DEAD"/>
    <property type="match status" value="1"/>
</dbReference>
<evidence type="ECO:0000313" key="9">
    <source>
        <dbReference type="Proteomes" id="UP000256253"/>
    </source>
</evidence>
<dbReference type="GO" id="GO:0003676">
    <property type="term" value="F:nucleic acid binding"/>
    <property type="evidence" value="ECO:0007669"/>
    <property type="project" value="InterPro"/>
</dbReference>
<evidence type="ECO:0000259" key="7">
    <source>
        <dbReference type="PROSITE" id="PS51194"/>
    </source>
</evidence>
<feature type="compositionally biased region" description="Basic and acidic residues" evidence="5">
    <location>
        <begin position="242"/>
        <end position="252"/>
    </location>
</feature>
<dbReference type="InterPro" id="IPR027417">
    <property type="entry name" value="P-loop_NTPase"/>
</dbReference>
<accession>A0A3D9V243</accession>
<dbReference type="PANTHER" id="PTHR12131">
    <property type="entry name" value="ATP-DEPENDENT RNA AND DNA HELICASE"/>
    <property type="match status" value="1"/>
</dbReference>
<dbReference type="Gene3D" id="1.10.3380.30">
    <property type="match status" value="1"/>
</dbReference>
<dbReference type="Pfam" id="PF26090">
    <property type="entry name" value="SH3_HelY"/>
    <property type="match status" value="1"/>
</dbReference>
<dbReference type="GO" id="GO:0016787">
    <property type="term" value="F:hydrolase activity"/>
    <property type="evidence" value="ECO:0007669"/>
    <property type="project" value="UniProtKB-KW"/>
</dbReference>
<dbReference type="PROSITE" id="PS51194">
    <property type="entry name" value="HELICASE_CTER"/>
    <property type="match status" value="1"/>
</dbReference>
<dbReference type="GO" id="GO:0055087">
    <property type="term" value="C:Ski complex"/>
    <property type="evidence" value="ECO:0007669"/>
    <property type="project" value="TreeGrafter"/>
</dbReference>
<keyword evidence="2" id="KW-0378">Hydrolase</keyword>
<dbReference type="InterPro" id="IPR050699">
    <property type="entry name" value="RNA-DNA_Helicase"/>
</dbReference>
<evidence type="ECO:0000256" key="5">
    <source>
        <dbReference type="SAM" id="MobiDB-lite"/>
    </source>
</evidence>
<dbReference type="RefSeq" id="WP_115923048.1">
    <property type="nucleotide sequence ID" value="NZ_QTUA01000001.1"/>
</dbReference>
<dbReference type="SMART" id="SM01142">
    <property type="entry name" value="DSHCT"/>
    <property type="match status" value="1"/>
</dbReference>
<dbReference type="GO" id="GO:0070478">
    <property type="term" value="P:nuclear-transcribed mRNA catabolic process, 3'-5' exonucleolytic nonsense-mediated decay"/>
    <property type="evidence" value="ECO:0007669"/>
    <property type="project" value="TreeGrafter"/>
</dbReference>
<dbReference type="InterPro" id="IPR014001">
    <property type="entry name" value="Helicase_ATP-bd"/>
</dbReference>
<sequence length="923" mass="101733">MPVPSTDNSPRRAFDSTHLDRFAEGYDFPLDDFQRAGCEAVQNGHGVLVAAPTGAGKTLVGEFAAYLALHTGRKTFYTTPIKALSNQKYTDLAARHGADKVGLLTGDSSINGEAPVVVMTTEVLRNMLYAGSDTLDGLGFVVMDEVHYLADRFRGAVWEEVIIQLPQQVQVVSLSATVSNAEEFGEWLRTVRGDTEVIVEEHRPVPLWQHMMVGQNLVDLFAESGGEKTVNPELRQRISAFRQRDDGPRGVRMDAGAPRGRRGRPGKAPSGPVRSGRPSRGPSRAEVIDALDKDGLLPAITFIFSRVGCDAAVSQLLAWGTRLIAPQEGERIRRLVEERIATLPEEDLTVLGYFDFVEGLTRGFAAHHAGMLPTFREIVEELFSAGRIQAVFATETLALGINMPARTVVLEKLVKFNGEAHAPVTPAEYTQLTGRAGRRGIDFEGHAVVLFGRDVDPESVAGLASTRTYPLNSSFVPTSNMAVNLVDRLGRGPARETLESSFAQFQADRSVVGHARSIKRNEEGLEGYAEAMRCHLGDFEEYAALRRELSDAEKQLSRRTSSANTAAAAVALSKLAVGDVIRIPQGRKDGLALVLSMDAPRRGLAQPYVLTEDARTKRLTEQDVRGPVATVGNLPVPKRFNHRDRKARADLASTLRIKMRDVRPGQVEAPDTEELRRLNARVGELREQLRRHPCHDCPYREQHARWAERWWKLRRETDGLQKMVDGRTHSVARTFERVCDQLAELGFLSADGQSVTADGRTLQRIFAEKDLLVAECLRQDVWKGLDAPSLASAVSAIVHQSRSKDGPDPDPRMPGKDVAEAVQRQYDVWEGLLEQAKRHHLTPPSEPDASIAWAIHRWAAGQRLETVLRGSELTAGDFVRRCKQIIDLLDQLADLDGYPAVSASAKRAVDLLLRGVVAADRLD</sequence>
<dbReference type="PANTHER" id="PTHR12131:SF1">
    <property type="entry name" value="ATP-DEPENDENT RNA HELICASE SUPV3L1, MITOCHONDRIAL-RELATED"/>
    <property type="match status" value="1"/>
</dbReference>
<proteinExistence type="predicted"/>
<feature type="compositionally biased region" description="Low complexity" evidence="5">
    <location>
        <begin position="266"/>
        <end position="283"/>
    </location>
</feature>
<dbReference type="Gene3D" id="3.40.50.300">
    <property type="entry name" value="P-loop containing nucleotide triphosphate hydrolases"/>
    <property type="match status" value="2"/>
</dbReference>
<dbReference type="OrthoDB" id="3229913at2"/>
<evidence type="ECO:0000256" key="1">
    <source>
        <dbReference type="ARBA" id="ARBA00022741"/>
    </source>
</evidence>
<dbReference type="Pfam" id="PF08148">
    <property type="entry name" value="DSHCT"/>
    <property type="match status" value="1"/>
</dbReference>
<dbReference type="SUPFAM" id="SSF52540">
    <property type="entry name" value="P-loop containing nucleoside triphosphate hydrolases"/>
    <property type="match status" value="1"/>
</dbReference>
<dbReference type="Pfam" id="PF00271">
    <property type="entry name" value="Helicase_C"/>
    <property type="match status" value="1"/>
</dbReference>
<keyword evidence="1" id="KW-0547">Nucleotide-binding</keyword>